<proteinExistence type="predicted"/>
<protein>
    <recommendedName>
        <fullName evidence="1">Aminoglycoside phosphotransferase domain-containing protein</fullName>
    </recommendedName>
</protein>
<dbReference type="Pfam" id="PF01636">
    <property type="entry name" value="APH"/>
    <property type="match status" value="1"/>
</dbReference>
<dbReference type="AlphaFoldDB" id="A0A226C0D9"/>
<sequence>MILPTDFLIEWGIIHYTVVKEFKSKKNDVRMLKVTTNTGNSYTLVYKYFANRFSYQREIKIMTKLQEMGAPVPKLIYSSKQIIITQYIEGPLLVNELFKHGHDILEADLLGDTLEKIYVELANIKTVVKPSQCAQKPQLQEGQMILGDMNLRNFILNREDVRIYRIDFESVGYGSLSQDLGKLCAFCITYDPPFTDEKIRLTKRLFNSLLDRFFMLKSEVKNEIFLELSQISKRRKIDLPSLVIKEINNW</sequence>
<keyword evidence="3" id="KW-1185">Reference proteome</keyword>
<dbReference type="EMBL" id="NIQC01000011">
    <property type="protein sequence ID" value="OWZ83840.1"/>
    <property type="molecule type" value="Genomic_DNA"/>
</dbReference>
<reference evidence="2 3" key="1">
    <citation type="submission" date="2017-06" db="EMBL/GenBank/DDBJ databases">
        <title>Draft Genome Sequence of Natranaerobius trueperi halophilic, alkalithermophilic bacteria from soda lakes.</title>
        <authorList>
            <person name="Zhao B."/>
        </authorList>
    </citation>
    <scope>NUCLEOTIDE SEQUENCE [LARGE SCALE GENOMIC DNA]</scope>
    <source>
        <strain evidence="2 3">DSM 18760</strain>
    </source>
</reference>
<gene>
    <name evidence="2" type="ORF">CDO51_06285</name>
</gene>
<dbReference type="Proteomes" id="UP000214588">
    <property type="component" value="Unassembled WGS sequence"/>
</dbReference>
<comment type="caution">
    <text evidence="2">The sequence shown here is derived from an EMBL/GenBank/DDBJ whole genome shotgun (WGS) entry which is preliminary data.</text>
</comment>
<dbReference type="InterPro" id="IPR011009">
    <property type="entry name" value="Kinase-like_dom_sf"/>
</dbReference>
<accession>A0A226C0D9</accession>
<name>A0A226C0D9_9FIRM</name>
<evidence type="ECO:0000313" key="3">
    <source>
        <dbReference type="Proteomes" id="UP000214588"/>
    </source>
</evidence>
<dbReference type="SUPFAM" id="SSF56112">
    <property type="entry name" value="Protein kinase-like (PK-like)"/>
    <property type="match status" value="1"/>
</dbReference>
<evidence type="ECO:0000313" key="2">
    <source>
        <dbReference type="EMBL" id="OWZ83840.1"/>
    </source>
</evidence>
<dbReference type="InterPro" id="IPR002575">
    <property type="entry name" value="Aminoglycoside_PTrfase"/>
</dbReference>
<feature type="domain" description="Aminoglycoside phosphotransferase" evidence="1">
    <location>
        <begin position="137"/>
        <end position="200"/>
    </location>
</feature>
<organism evidence="2 3">
    <name type="scientific">Natranaerobius trueperi</name>
    <dbReference type="NCBI Taxonomy" id="759412"/>
    <lineage>
        <taxon>Bacteria</taxon>
        <taxon>Bacillati</taxon>
        <taxon>Bacillota</taxon>
        <taxon>Clostridia</taxon>
        <taxon>Natranaerobiales</taxon>
        <taxon>Natranaerobiaceae</taxon>
        <taxon>Natranaerobius</taxon>
    </lineage>
</organism>
<evidence type="ECO:0000259" key="1">
    <source>
        <dbReference type="Pfam" id="PF01636"/>
    </source>
</evidence>